<keyword evidence="9" id="KW-1185">Reference proteome</keyword>
<accession>A0A6B3TQC5</accession>
<comment type="similarity">
    <text evidence="2">Belongs to the class-V pyridoxal-phosphate-dependent aminotransferase family. NifS/IscS subfamily.</text>
</comment>
<dbReference type="InterPro" id="IPR016454">
    <property type="entry name" value="Cysteine_dSase"/>
</dbReference>
<gene>
    <name evidence="8" type="ORF">G4Z05_06750</name>
</gene>
<dbReference type="InterPro" id="IPR015424">
    <property type="entry name" value="PyrdxlP-dep_Trfase"/>
</dbReference>
<dbReference type="GO" id="GO:0051536">
    <property type="term" value="F:iron-sulfur cluster binding"/>
    <property type="evidence" value="ECO:0007669"/>
    <property type="project" value="UniProtKB-KW"/>
</dbReference>
<evidence type="ECO:0000256" key="3">
    <source>
        <dbReference type="ARBA" id="ARBA00022723"/>
    </source>
</evidence>
<dbReference type="InterPro" id="IPR015421">
    <property type="entry name" value="PyrdxlP-dep_Trfase_major"/>
</dbReference>
<dbReference type="FunFam" id="3.40.640.10:FF:000084">
    <property type="entry name" value="IscS-like cysteine desulfurase"/>
    <property type="match status" value="1"/>
</dbReference>
<feature type="domain" description="Aminotransferase class V" evidence="7">
    <location>
        <begin position="2"/>
        <end position="361"/>
    </location>
</feature>
<dbReference type="Proteomes" id="UP000481621">
    <property type="component" value="Unassembled WGS sequence"/>
</dbReference>
<dbReference type="Pfam" id="PF00266">
    <property type="entry name" value="Aminotran_5"/>
    <property type="match status" value="1"/>
</dbReference>
<evidence type="ECO:0000256" key="6">
    <source>
        <dbReference type="ARBA" id="ARBA00023014"/>
    </source>
</evidence>
<dbReference type="EMBL" id="JAAIUV010000008">
    <property type="protein sequence ID" value="NEX78596.1"/>
    <property type="molecule type" value="Genomic_DNA"/>
</dbReference>
<sequence length="381" mass="41915">MIYFDNSATTKPYKEVLDSFITVSSKFFGNPSSLHSFGGQAEKLLTQAREQTAKLLGVKMSEIYFTSGGTESNNLAIKGAALRNRNKGKHLITSSIEHPSVAKAMEQLEQEGFEITYISVDDTGRVSVDEIERAIRKDTILISIMHVNNEIGTIQPIEEIGQLLIAYPDILFHVDAVQGIGKVPLSFKNNRIDLCSISSHKFHGLKGTGALYIREGVKIDPLFSGGNQERTLRSGTENVAGAVAMAKALRLTMENGKEGIEQLRKIQTLLRDGLNKIEGLKIHTPIQYSAPHILNFSLKGIKSEVFIHALEQEDIFVSTTSACSSKKKSPSKTLLALGVAEELAESAIRISLSFENTEEEARTVIQVIEKTVNQLGKVMKR</sequence>
<keyword evidence="3" id="KW-0479">Metal-binding</keyword>
<evidence type="ECO:0000313" key="8">
    <source>
        <dbReference type="EMBL" id="NEX78596.1"/>
    </source>
</evidence>
<dbReference type="GO" id="GO:0031071">
    <property type="term" value="F:cysteine desulfurase activity"/>
    <property type="evidence" value="ECO:0007669"/>
    <property type="project" value="UniProtKB-ARBA"/>
</dbReference>
<dbReference type="PANTHER" id="PTHR11601:SF50">
    <property type="entry name" value="CYSTEINE DESULFURASE ISCS 2-RELATED"/>
    <property type="match status" value="1"/>
</dbReference>
<evidence type="ECO:0000256" key="2">
    <source>
        <dbReference type="ARBA" id="ARBA00006490"/>
    </source>
</evidence>
<dbReference type="GO" id="GO:0046872">
    <property type="term" value="F:metal ion binding"/>
    <property type="evidence" value="ECO:0007669"/>
    <property type="project" value="UniProtKB-KW"/>
</dbReference>
<name>A0A6B3TQC5_9BACI</name>
<keyword evidence="5" id="KW-0408">Iron</keyword>
<dbReference type="SUPFAM" id="SSF53383">
    <property type="entry name" value="PLP-dependent transferases"/>
    <property type="match status" value="1"/>
</dbReference>
<dbReference type="InterPro" id="IPR015422">
    <property type="entry name" value="PyrdxlP-dep_Trfase_small"/>
</dbReference>
<reference evidence="8" key="1">
    <citation type="submission" date="2020-02" db="EMBL/GenBank/DDBJ databases">
        <title>Bacillus sedimentmangrovi sp. nov., isolated from sediment of the mangrove ecosystem.</title>
        <authorList>
            <person name="Liu G."/>
        </authorList>
    </citation>
    <scope>NUCLEOTIDE SEQUENCE [LARGE SCALE GENOMIC DNA]</scope>
    <source>
        <strain evidence="8">SgZ-7</strain>
    </source>
</reference>
<dbReference type="Gene3D" id="3.90.1150.10">
    <property type="entry name" value="Aspartate Aminotransferase, domain 1"/>
    <property type="match status" value="1"/>
</dbReference>
<comment type="caution">
    <text evidence="8">The sequence shown here is derived from an EMBL/GenBank/DDBJ whole genome shotgun (WGS) entry which is preliminary data.</text>
</comment>
<dbReference type="AlphaFoldDB" id="A0A6B3TQC5"/>
<evidence type="ECO:0000256" key="1">
    <source>
        <dbReference type="ARBA" id="ARBA00001933"/>
    </source>
</evidence>
<dbReference type="Gene3D" id="3.40.640.10">
    <property type="entry name" value="Type I PLP-dependent aspartate aminotransferase-like (Major domain)"/>
    <property type="match status" value="1"/>
</dbReference>
<proteinExistence type="inferred from homology"/>
<dbReference type="RefSeq" id="WP_163251121.1">
    <property type="nucleotide sequence ID" value="NZ_JAAIUV010000008.1"/>
</dbReference>
<dbReference type="InterPro" id="IPR000192">
    <property type="entry name" value="Aminotrans_V_dom"/>
</dbReference>
<dbReference type="NCBIfam" id="NF002806">
    <property type="entry name" value="PRK02948.1"/>
    <property type="match status" value="1"/>
</dbReference>
<dbReference type="PANTHER" id="PTHR11601">
    <property type="entry name" value="CYSTEINE DESULFURYLASE FAMILY MEMBER"/>
    <property type="match status" value="1"/>
</dbReference>
<dbReference type="PIRSF" id="PIRSF005572">
    <property type="entry name" value="NifS"/>
    <property type="match status" value="1"/>
</dbReference>
<keyword evidence="6" id="KW-0411">Iron-sulfur</keyword>
<evidence type="ECO:0000259" key="7">
    <source>
        <dbReference type="Pfam" id="PF00266"/>
    </source>
</evidence>
<protein>
    <submittedName>
        <fullName evidence="8">Cysteine desulfurase</fullName>
    </submittedName>
</protein>
<comment type="cofactor">
    <cofactor evidence="1">
        <name>pyridoxal 5'-phosphate</name>
        <dbReference type="ChEBI" id="CHEBI:597326"/>
    </cofactor>
</comment>
<organism evidence="8 9">
    <name type="scientific">Neobacillus thermocopriae</name>
    <dbReference type="NCBI Taxonomy" id="1215031"/>
    <lineage>
        <taxon>Bacteria</taxon>
        <taxon>Bacillati</taxon>
        <taxon>Bacillota</taxon>
        <taxon>Bacilli</taxon>
        <taxon>Bacillales</taxon>
        <taxon>Bacillaceae</taxon>
        <taxon>Neobacillus</taxon>
    </lineage>
</organism>
<evidence type="ECO:0000313" key="9">
    <source>
        <dbReference type="Proteomes" id="UP000481621"/>
    </source>
</evidence>
<keyword evidence="4" id="KW-0663">Pyridoxal phosphate</keyword>
<evidence type="ECO:0000256" key="5">
    <source>
        <dbReference type="ARBA" id="ARBA00023004"/>
    </source>
</evidence>
<evidence type="ECO:0000256" key="4">
    <source>
        <dbReference type="ARBA" id="ARBA00022898"/>
    </source>
</evidence>